<dbReference type="EMBL" id="BONJ01000020">
    <property type="protein sequence ID" value="GIG15560.1"/>
    <property type="molecule type" value="Genomic_DNA"/>
</dbReference>
<keyword evidence="1" id="KW-0808">Transferase</keyword>
<sequence length="155" mass="16979">MIDDTTVRRATPAEFRAAAVLRWRSEYEREADPPPPSEDYVSRFAQWAAEHADTHHCMIAVRGDSVLGAAWLALTPRVPIPPAFDRRSGDVQSVYVLPAERGRGLGDRLVGAVLNLAAEFGVGRVTVHSGSRAVEVYRRRGFASSPQLLQVDVSA</sequence>
<dbReference type="CDD" id="cd04301">
    <property type="entry name" value="NAT_SF"/>
    <property type="match status" value="1"/>
</dbReference>
<evidence type="ECO:0000256" key="1">
    <source>
        <dbReference type="ARBA" id="ARBA00022679"/>
    </source>
</evidence>
<dbReference type="RefSeq" id="WP_203671474.1">
    <property type="nucleotide sequence ID" value="NZ_BAAATT010000005.1"/>
</dbReference>
<dbReference type="GO" id="GO:0016747">
    <property type="term" value="F:acyltransferase activity, transferring groups other than amino-acyl groups"/>
    <property type="evidence" value="ECO:0007669"/>
    <property type="project" value="InterPro"/>
</dbReference>
<keyword evidence="2" id="KW-0012">Acyltransferase</keyword>
<dbReference type="AlphaFoldDB" id="A0A8J3LB94"/>
<dbReference type="Gene3D" id="3.40.630.30">
    <property type="match status" value="1"/>
</dbReference>
<accession>A0A8J3LB94</accession>
<dbReference type="SUPFAM" id="SSF55729">
    <property type="entry name" value="Acyl-CoA N-acyltransferases (Nat)"/>
    <property type="match status" value="1"/>
</dbReference>
<dbReference type="InterPro" id="IPR000182">
    <property type="entry name" value="GNAT_dom"/>
</dbReference>
<protein>
    <submittedName>
        <fullName evidence="4">N-acetyltransferase</fullName>
    </submittedName>
</protein>
<dbReference type="PROSITE" id="PS51186">
    <property type="entry name" value="GNAT"/>
    <property type="match status" value="1"/>
</dbReference>
<dbReference type="PANTHER" id="PTHR43877">
    <property type="entry name" value="AMINOALKYLPHOSPHONATE N-ACETYLTRANSFERASE-RELATED-RELATED"/>
    <property type="match status" value="1"/>
</dbReference>
<evidence type="ECO:0000313" key="4">
    <source>
        <dbReference type="EMBL" id="GIG15560.1"/>
    </source>
</evidence>
<gene>
    <name evidence="4" type="ORF">Cme02nite_38920</name>
</gene>
<name>A0A8J3LB94_9ACTN</name>
<dbReference type="Proteomes" id="UP000660339">
    <property type="component" value="Unassembled WGS sequence"/>
</dbReference>
<evidence type="ECO:0000313" key="5">
    <source>
        <dbReference type="Proteomes" id="UP000660339"/>
    </source>
</evidence>
<evidence type="ECO:0000259" key="3">
    <source>
        <dbReference type="PROSITE" id="PS51186"/>
    </source>
</evidence>
<dbReference type="Pfam" id="PF00583">
    <property type="entry name" value="Acetyltransf_1"/>
    <property type="match status" value="1"/>
</dbReference>
<proteinExistence type="predicted"/>
<organism evidence="4 5">
    <name type="scientific">Catellatospora methionotrophica</name>
    <dbReference type="NCBI Taxonomy" id="121620"/>
    <lineage>
        <taxon>Bacteria</taxon>
        <taxon>Bacillati</taxon>
        <taxon>Actinomycetota</taxon>
        <taxon>Actinomycetes</taxon>
        <taxon>Micromonosporales</taxon>
        <taxon>Micromonosporaceae</taxon>
        <taxon>Catellatospora</taxon>
    </lineage>
</organism>
<evidence type="ECO:0000256" key="2">
    <source>
        <dbReference type="ARBA" id="ARBA00023315"/>
    </source>
</evidence>
<comment type="caution">
    <text evidence="4">The sequence shown here is derived from an EMBL/GenBank/DDBJ whole genome shotgun (WGS) entry which is preliminary data.</text>
</comment>
<dbReference type="InterPro" id="IPR016181">
    <property type="entry name" value="Acyl_CoA_acyltransferase"/>
</dbReference>
<dbReference type="InterPro" id="IPR050832">
    <property type="entry name" value="Bact_Acetyltransf"/>
</dbReference>
<reference evidence="4" key="1">
    <citation type="submission" date="2021-01" db="EMBL/GenBank/DDBJ databases">
        <title>Whole genome shotgun sequence of Catellatospora methionotrophica NBRC 14553.</title>
        <authorList>
            <person name="Komaki H."/>
            <person name="Tamura T."/>
        </authorList>
    </citation>
    <scope>NUCLEOTIDE SEQUENCE</scope>
    <source>
        <strain evidence="4">NBRC 14553</strain>
    </source>
</reference>
<feature type="domain" description="N-acetyltransferase" evidence="3">
    <location>
        <begin position="5"/>
        <end position="155"/>
    </location>
</feature>
<keyword evidence="5" id="KW-1185">Reference proteome</keyword>